<dbReference type="InterPro" id="IPR001478">
    <property type="entry name" value="PDZ"/>
</dbReference>
<feature type="compositionally biased region" description="Low complexity" evidence="1">
    <location>
        <begin position="43"/>
        <end position="63"/>
    </location>
</feature>
<sequence length="475" mass="51910">MSKFSLAPPPSDVGTDLLGMDAFEDSSVASTTTANSEDKLRSGDASAASSALSSAASSSADLAGLRDAEPGEPAAEPEAGFEGGAIAGDGDGEVPDDMHTSNMGFFDRLAKSSSHTADYKVTFPPGPIGISLEKDVHGRQCLVKAFRNVKNDKGELVDGPAKRSGLIVLGDIVTQIDGEDVLELTFQQTMMRLRQAQESEHTLTFRSIDNVSDLSVFGGDTDLKETKRLIHMQKEKWYLAPVDASDDMIYCHVERVRGNSVTAFNLHREDTGEYMFTCSCDASMTGQMIFHTRRDSHLREMKDIHQSEDDASYLGCATANTWGTEFTFHDHKGKPWVEKKFMGAAELREVGVVRYNQNVMGRIPNFMTCLVPRPEAEHEKGEARRTQKKSIADRFDFKDSVPVEKNVGDHIVDWFNNINPFKPKELEGGAGGGKDLGIAQGKIGGADDDESDDDMAGYGGLEQDDQQDLLVFETK</sequence>
<comment type="caution">
    <text evidence="3">The sequence shown here is derived from an EMBL/GenBank/DDBJ whole genome shotgun (WGS) entry which is preliminary data.</text>
</comment>
<organism evidence="3 4">
    <name type="scientific">Tetraparma gracilis</name>
    <dbReference type="NCBI Taxonomy" id="2962635"/>
    <lineage>
        <taxon>Eukaryota</taxon>
        <taxon>Sar</taxon>
        <taxon>Stramenopiles</taxon>
        <taxon>Ochrophyta</taxon>
        <taxon>Bolidophyceae</taxon>
        <taxon>Parmales</taxon>
        <taxon>Triparmaceae</taxon>
        <taxon>Tetraparma</taxon>
    </lineage>
</organism>
<feature type="compositionally biased region" description="Low complexity" evidence="1">
    <location>
        <begin position="70"/>
        <end position="80"/>
    </location>
</feature>
<dbReference type="Gene3D" id="3.20.90.10">
    <property type="entry name" value="Tubby Protein, Chain A"/>
    <property type="match status" value="1"/>
</dbReference>
<dbReference type="InterPro" id="IPR000007">
    <property type="entry name" value="Tubby_C"/>
</dbReference>
<keyword evidence="4" id="KW-1185">Reference proteome</keyword>
<evidence type="ECO:0000313" key="3">
    <source>
        <dbReference type="EMBL" id="GMI57156.1"/>
    </source>
</evidence>
<feature type="domain" description="PDZ" evidence="2">
    <location>
        <begin position="126"/>
        <end position="209"/>
    </location>
</feature>
<dbReference type="SMART" id="SM00228">
    <property type="entry name" value="PDZ"/>
    <property type="match status" value="1"/>
</dbReference>
<dbReference type="InterPro" id="IPR036034">
    <property type="entry name" value="PDZ_sf"/>
</dbReference>
<proteinExistence type="predicted"/>
<gene>
    <name evidence="3" type="ORF">TeGR_g5444</name>
</gene>
<dbReference type="SUPFAM" id="SSF50156">
    <property type="entry name" value="PDZ domain-like"/>
    <property type="match status" value="1"/>
</dbReference>
<name>A0ABQ6NDA6_9STRA</name>
<dbReference type="EMBL" id="BRYB01006800">
    <property type="protein sequence ID" value="GMI57156.1"/>
    <property type="molecule type" value="Genomic_DNA"/>
</dbReference>
<feature type="non-terminal residue" evidence="3">
    <location>
        <position position="475"/>
    </location>
</feature>
<dbReference type="Pfam" id="PF01167">
    <property type="entry name" value="Tub"/>
    <property type="match status" value="1"/>
</dbReference>
<dbReference type="SUPFAM" id="SSF54518">
    <property type="entry name" value="Tubby C-terminal domain-like"/>
    <property type="match status" value="1"/>
</dbReference>
<feature type="region of interest" description="Disordered" evidence="1">
    <location>
        <begin position="426"/>
        <end position="475"/>
    </location>
</feature>
<dbReference type="InterPro" id="IPR025659">
    <property type="entry name" value="Tubby-like_C"/>
</dbReference>
<feature type="region of interest" description="Disordered" evidence="1">
    <location>
        <begin position="27"/>
        <end position="101"/>
    </location>
</feature>
<dbReference type="Proteomes" id="UP001165060">
    <property type="component" value="Unassembled WGS sequence"/>
</dbReference>
<evidence type="ECO:0000259" key="2">
    <source>
        <dbReference type="SMART" id="SM00228"/>
    </source>
</evidence>
<reference evidence="3 4" key="1">
    <citation type="journal article" date="2023" name="Commun. Biol.">
        <title>Genome analysis of Parmales, the sister group of diatoms, reveals the evolutionary specialization of diatoms from phago-mixotrophs to photoautotrophs.</title>
        <authorList>
            <person name="Ban H."/>
            <person name="Sato S."/>
            <person name="Yoshikawa S."/>
            <person name="Yamada K."/>
            <person name="Nakamura Y."/>
            <person name="Ichinomiya M."/>
            <person name="Sato N."/>
            <person name="Blanc-Mathieu R."/>
            <person name="Endo H."/>
            <person name="Kuwata A."/>
            <person name="Ogata H."/>
        </authorList>
    </citation>
    <scope>NUCLEOTIDE SEQUENCE [LARGE SCALE GENOMIC DNA]</scope>
</reference>
<dbReference type="Gene3D" id="2.30.42.10">
    <property type="match status" value="1"/>
</dbReference>
<accession>A0ABQ6NDA6</accession>
<evidence type="ECO:0000256" key="1">
    <source>
        <dbReference type="SAM" id="MobiDB-lite"/>
    </source>
</evidence>
<evidence type="ECO:0000313" key="4">
    <source>
        <dbReference type="Proteomes" id="UP001165060"/>
    </source>
</evidence>
<protein>
    <recommendedName>
        <fullName evidence="2">PDZ domain-containing protein</fullName>
    </recommendedName>
</protein>
<feature type="compositionally biased region" description="Acidic residues" evidence="1">
    <location>
        <begin position="446"/>
        <end position="455"/>
    </location>
</feature>